<protein>
    <recommendedName>
        <fullName evidence="4">FAD/FMN-containing dehydrogenase</fullName>
    </recommendedName>
</protein>
<gene>
    <name evidence="2" type="ORF">SHEWBE_0035</name>
</gene>
<organism evidence="2 3">
    <name type="scientific">Shewanella benthica</name>
    <dbReference type="NCBI Taxonomy" id="43661"/>
    <lineage>
        <taxon>Bacteria</taxon>
        <taxon>Pseudomonadati</taxon>
        <taxon>Pseudomonadota</taxon>
        <taxon>Gammaproteobacteria</taxon>
        <taxon>Alteromonadales</taxon>
        <taxon>Shewanellaceae</taxon>
        <taxon>Shewanella</taxon>
    </lineage>
</organism>
<evidence type="ECO:0000313" key="2">
    <source>
        <dbReference type="EMBL" id="SQH74036.1"/>
    </source>
</evidence>
<evidence type="ECO:0000256" key="1">
    <source>
        <dbReference type="SAM" id="SignalP"/>
    </source>
</evidence>
<dbReference type="Proteomes" id="UP000250123">
    <property type="component" value="Chromosome SHEWBE"/>
</dbReference>
<sequence length="154" mass="17123">MRALIFAICTLFAGFAQASFYAEGELISSFQLQDQFENEVAVSAATKVLLFSRSMKGGDIIKEALERLKVDNQHSFESLVYVADISGMPSLIARFVAIPQMKDLPFSMGLDREGDVTKMLPSEEDKATLIRLDKLKIIDVVIIESSESLLKELQ</sequence>
<name>A0A330LV35_9GAMM</name>
<feature type="signal peptide" evidence="1">
    <location>
        <begin position="1"/>
        <end position="18"/>
    </location>
</feature>
<feature type="chain" id="PRO_5016375154" description="FAD/FMN-containing dehydrogenase" evidence="1">
    <location>
        <begin position="19"/>
        <end position="154"/>
    </location>
</feature>
<keyword evidence="1" id="KW-0732">Signal</keyword>
<dbReference type="RefSeq" id="WP_112350733.1">
    <property type="nucleotide sequence ID" value="NZ_LS483452.1"/>
</dbReference>
<evidence type="ECO:0008006" key="4">
    <source>
        <dbReference type="Google" id="ProtNLM"/>
    </source>
</evidence>
<accession>A0A330LV35</accession>
<dbReference type="OrthoDB" id="5786920at2"/>
<dbReference type="AlphaFoldDB" id="A0A330LV35"/>
<dbReference type="KEGG" id="sbk:SHEWBE_0035"/>
<dbReference type="EMBL" id="LS483452">
    <property type="protein sequence ID" value="SQH74036.1"/>
    <property type="molecule type" value="Genomic_DNA"/>
</dbReference>
<proteinExistence type="predicted"/>
<evidence type="ECO:0000313" key="3">
    <source>
        <dbReference type="Proteomes" id="UP000250123"/>
    </source>
</evidence>
<reference evidence="3" key="1">
    <citation type="submission" date="2018-06" db="EMBL/GenBank/DDBJ databases">
        <authorList>
            <person name="Cea G.-C."/>
            <person name="William W."/>
        </authorList>
    </citation>
    <scope>NUCLEOTIDE SEQUENCE [LARGE SCALE GENOMIC DNA]</scope>
    <source>
        <strain evidence="3">DB21MT-2</strain>
    </source>
</reference>